<evidence type="ECO:0000256" key="5">
    <source>
        <dbReference type="ARBA" id="ARBA00022448"/>
    </source>
</evidence>
<dbReference type="Proteomes" id="UP001156613">
    <property type="component" value="Unassembled WGS sequence"/>
</dbReference>
<evidence type="ECO:0000259" key="16">
    <source>
        <dbReference type="PROSITE" id="PS51002"/>
    </source>
</evidence>
<dbReference type="InterPro" id="IPR048259">
    <property type="entry name" value="Cytochrome_b_N_euk/bac"/>
</dbReference>
<dbReference type="EMBL" id="BSNT01000018">
    <property type="protein sequence ID" value="GLQ59034.1"/>
    <property type="molecule type" value="Genomic_DNA"/>
</dbReference>
<dbReference type="PANTHER" id="PTHR19271">
    <property type="entry name" value="CYTOCHROME B"/>
    <property type="match status" value="1"/>
</dbReference>
<dbReference type="InterPro" id="IPR016174">
    <property type="entry name" value="Di-haem_cyt_TM"/>
</dbReference>
<keyword evidence="5 14" id="KW-0813">Transport</keyword>
<dbReference type="InterPro" id="IPR030689">
    <property type="entry name" value="Cytochrome_b"/>
</dbReference>
<name>A0ABQ5WG43_GLUJA</name>
<dbReference type="InterPro" id="IPR036150">
    <property type="entry name" value="Cyt_b/b6_C_sf"/>
</dbReference>
<organism evidence="18 19">
    <name type="scientific">Gluconobacter japonicus</name>
    <dbReference type="NCBI Taxonomy" id="376620"/>
    <lineage>
        <taxon>Bacteria</taxon>
        <taxon>Pseudomonadati</taxon>
        <taxon>Pseudomonadota</taxon>
        <taxon>Alphaproteobacteria</taxon>
        <taxon>Acetobacterales</taxon>
        <taxon>Acetobacteraceae</taxon>
        <taxon>Gluconobacter</taxon>
    </lineage>
</organism>
<evidence type="ECO:0000256" key="9">
    <source>
        <dbReference type="ARBA" id="ARBA00022723"/>
    </source>
</evidence>
<dbReference type="PROSITE" id="PS51003">
    <property type="entry name" value="CYTB_CTER"/>
    <property type="match status" value="1"/>
</dbReference>
<dbReference type="PANTHER" id="PTHR19271:SF16">
    <property type="entry name" value="CYTOCHROME B"/>
    <property type="match status" value="1"/>
</dbReference>
<keyword evidence="12" id="KW-0408">Iron</keyword>
<dbReference type="Pfam" id="PF00033">
    <property type="entry name" value="Cytochrome_B"/>
    <property type="match status" value="1"/>
</dbReference>
<comment type="similarity">
    <text evidence="14">Belongs to the cytochrome b family.</text>
</comment>
<evidence type="ECO:0000256" key="13">
    <source>
        <dbReference type="ARBA" id="ARBA00023136"/>
    </source>
</evidence>
<accession>A0ABQ5WG43</accession>
<feature type="transmembrane region" description="Helical" evidence="15">
    <location>
        <begin position="55"/>
        <end position="76"/>
    </location>
</feature>
<evidence type="ECO:0000256" key="15">
    <source>
        <dbReference type="SAM" id="Phobius"/>
    </source>
</evidence>
<keyword evidence="13 15" id="KW-0472">Membrane</keyword>
<comment type="cofactor">
    <cofactor evidence="14">
        <name>heme b</name>
        <dbReference type="ChEBI" id="CHEBI:60344"/>
    </cofactor>
    <text evidence="14">Binds 2 heme groups non-covalently.</text>
</comment>
<keyword evidence="9" id="KW-0479">Metal-binding</keyword>
<comment type="caution">
    <text evidence="18">The sequence shown here is derived from an EMBL/GenBank/DDBJ whole genome shotgun (WGS) entry which is preliminary data.</text>
</comment>
<keyword evidence="11 15" id="KW-1133">Transmembrane helix</keyword>
<feature type="domain" description="Cytochrome b/b6 N-terminal region profile" evidence="16">
    <location>
        <begin position="1"/>
        <end position="189"/>
    </location>
</feature>
<dbReference type="PROSITE" id="PS51002">
    <property type="entry name" value="CYTB_NTER"/>
    <property type="match status" value="1"/>
</dbReference>
<dbReference type="SUPFAM" id="SSF81342">
    <property type="entry name" value="Transmembrane di-heme cytochromes"/>
    <property type="match status" value="1"/>
</dbReference>
<dbReference type="InterPro" id="IPR005797">
    <property type="entry name" value="Cyt_b/b6_N"/>
</dbReference>
<evidence type="ECO:0000256" key="3">
    <source>
        <dbReference type="ARBA" id="ARBA00011649"/>
    </source>
</evidence>
<evidence type="ECO:0000256" key="11">
    <source>
        <dbReference type="ARBA" id="ARBA00022989"/>
    </source>
</evidence>
<evidence type="ECO:0000256" key="4">
    <source>
        <dbReference type="ARBA" id="ARBA00013531"/>
    </source>
</evidence>
<evidence type="ECO:0000256" key="10">
    <source>
        <dbReference type="ARBA" id="ARBA00022982"/>
    </source>
</evidence>
<evidence type="ECO:0000256" key="1">
    <source>
        <dbReference type="ARBA" id="ARBA00002444"/>
    </source>
</evidence>
<keyword evidence="6 14" id="KW-0349">Heme</keyword>
<keyword evidence="8 14" id="KW-0812">Transmembrane</keyword>
<gene>
    <name evidence="18" type="primary">petB</name>
    <name evidence="18" type="ORF">GCM10010937_08370</name>
</gene>
<feature type="transmembrane region" description="Helical" evidence="15">
    <location>
        <begin position="328"/>
        <end position="351"/>
    </location>
</feature>
<evidence type="ECO:0000256" key="7">
    <source>
        <dbReference type="ARBA" id="ARBA00022660"/>
    </source>
</evidence>
<sequence length="364" mass="40263">MPRNLNYLWNFGAFAVVSLTLLILSGIFLALNYTPTLADAFSSVETIDRQVASGWLIRSVHMGGVSMLFAALYVHIARSLYYGSYKAPRELVWLTGLGLLLLVMITAFAGYVLPWGQMSYWGATVVVNAVNTVPLVGKPLASWLLGGEGLGNVALHRLFVLHFVTAFSIIGVIVLHVATLHVTGSNNPTGKDLTEPDQTVPFHPYYTTKDGLGLCLFLLVYAALIFFAPDFLTLSDNYVQANPLITPSDITPEWYFAPFYAILRAVPSKLGGLILATGSIVILFALPWLDSSTIRSARFRPWLRVALPLLFLAFLALGLAGMSPPSPFWLWISRAAVAYWYVYFLGLLPMIARREQASRRKEHF</sequence>
<comment type="function">
    <text evidence="1 14">Component of the ubiquinol-cytochrome c reductase complex (complex III or cytochrome b-c1 complex), which is a respiratory chain that generates an electrochemical potential coupled to ATP synthesis.</text>
</comment>
<dbReference type="Pfam" id="PF00032">
    <property type="entry name" value="Cytochrom_B_C"/>
    <property type="match status" value="1"/>
</dbReference>
<dbReference type="InterPro" id="IPR027387">
    <property type="entry name" value="Cytb/b6-like_sf"/>
</dbReference>
<keyword evidence="10 14" id="KW-0249">Electron transport</keyword>
<feature type="domain" description="Cytochrome b/b6 C-terminal region profile" evidence="17">
    <location>
        <begin position="192"/>
        <end position="362"/>
    </location>
</feature>
<evidence type="ECO:0000256" key="6">
    <source>
        <dbReference type="ARBA" id="ARBA00022617"/>
    </source>
</evidence>
<feature type="transmembrane region" description="Helical" evidence="15">
    <location>
        <begin position="301"/>
        <end position="322"/>
    </location>
</feature>
<feature type="transmembrane region" description="Helical" evidence="15">
    <location>
        <begin position="211"/>
        <end position="228"/>
    </location>
</feature>
<feature type="transmembrane region" description="Helical" evidence="15">
    <location>
        <begin position="270"/>
        <end position="289"/>
    </location>
</feature>
<feature type="transmembrane region" description="Helical" evidence="15">
    <location>
        <begin position="12"/>
        <end position="34"/>
    </location>
</feature>
<dbReference type="InterPro" id="IPR005798">
    <property type="entry name" value="Cyt_b/b6_C"/>
</dbReference>
<feature type="transmembrane region" description="Helical" evidence="15">
    <location>
        <begin position="91"/>
        <end position="113"/>
    </location>
</feature>
<comment type="subcellular location">
    <subcellularLocation>
        <location evidence="2">Membrane</location>
        <topology evidence="2">Multi-pass membrane protein</topology>
    </subcellularLocation>
</comment>
<evidence type="ECO:0000259" key="17">
    <source>
        <dbReference type="PROSITE" id="PS51003"/>
    </source>
</evidence>
<evidence type="ECO:0000256" key="12">
    <source>
        <dbReference type="ARBA" id="ARBA00023004"/>
    </source>
</evidence>
<comment type="subunit">
    <text evidence="3 14">The main subunits of complex b-c1 are: cytochrome b, cytochrome c1 and the Rieske protein.</text>
</comment>
<evidence type="ECO:0000256" key="2">
    <source>
        <dbReference type="ARBA" id="ARBA00004141"/>
    </source>
</evidence>
<keyword evidence="7 14" id="KW-0679">Respiratory chain</keyword>
<dbReference type="SUPFAM" id="SSF81648">
    <property type="entry name" value="a domain/subunit of cytochrome bc1 complex (Ubiquinol-cytochrome c reductase)"/>
    <property type="match status" value="1"/>
</dbReference>
<reference evidence="19" key="1">
    <citation type="journal article" date="2019" name="Int. J. Syst. Evol. Microbiol.">
        <title>The Global Catalogue of Microorganisms (GCM) 10K type strain sequencing project: providing services to taxonomists for standard genome sequencing and annotation.</title>
        <authorList>
            <consortium name="The Broad Institute Genomics Platform"/>
            <consortium name="The Broad Institute Genome Sequencing Center for Infectious Disease"/>
            <person name="Wu L."/>
            <person name="Ma J."/>
        </authorList>
    </citation>
    <scope>NUCLEOTIDE SEQUENCE [LARGE SCALE GENOMIC DNA]</scope>
    <source>
        <strain evidence="19">NBRC 3271</strain>
    </source>
</reference>
<dbReference type="CDD" id="cd00284">
    <property type="entry name" value="Cytochrome_b_N"/>
    <property type="match status" value="1"/>
</dbReference>
<dbReference type="PIRSF" id="PIRSF038885">
    <property type="entry name" value="COB"/>
    <property type="match status" value="1"/>
</dbReference>
<protein>
    <recommendedName>
        <fullName evidence="4 14">Cytochrome b</fullName>
    </recommendedName>
</protein>
<evidence type="ECO:0000256" key="8">
    <source>
        <dbReference type="ARBA" id="ARBA00022692"/>
    </source>
</evidence>
<evidence type="ECO:0000256" key="14">
    <source>
        <dbReference type="RuleBase" id="RU003385"/>
    </source>
</evidence>
<dbReference type="Gene3D" id="1.20.810.10">
    <property type="entry name" value="Cytochrome Bc1 Complex, Chain C"/>
    <property type="match status" value="1"/>
</dbReference>
<proteinExistence type="inferred from homology"/>
<evidence type="ECO:0000313" key="18">
    <source>
        <dbReference type="EMBL" id="GLQ59034.1"/>
    </source>
</evidence>
<keyword evidence="19" id="KW-1185">Reference proteome</keyword>
<feature type="transmembrane region" description="Helical" evidence="15">
    <location>
        <begin position="157"/>
        <end position="178"/>
    </location>
</feature>
<evidence type="ECO:0000313" key="19">
    <source>
        <dbReference type="Proteomes" id="UP001156613"/>
    </source>
</evidence>